<keyword evidence="2" id="KW-1160">Virus entry into host cell</keyword>
<evidence type="ECO:0000256" key="1">
    <source>
        <dbReference type="ARBA" id="ARBA00022950"/>
    </source>
</evidence>
<dbReference type="Pfam" id="PF04860">
    <property type="entry name" value="Phage_portal"/>
    <property type="match status" value="1"/>
</dbReference>
<keyword evidence="1" id="KW-0118">Viral capsid assembly</keyword>
<proteinExistence type="predicted"/>
<keyword evidence="3" id="KW-0231">Viral genome packaging</keyword>
<dbReference type="Gene3D" id="1.20.1270.210">
    <property type="match status" value="1"/>
</dbReference>
<sequence length="373" mass="41076">MGLFSRNITTAAPAATYDVQAALAPTNTSDSIYNFYGLTGITASRAEFMSVPTCARARNIICSSVASIPLEVRMKADHEEVENPPRVIMQPDHRVPGSSTYAWLCEDLLLFGYGYLRITEIYADTYRIRSAERISPTRIGIITNARGTEIEYYTVDNIPAPESGVGALAVFYGTDEGILNRAGRTIKAGAELERAAVMYAREPVPTMVLKSNGTALPADRIAKLLESWGAARRNRATAFLNADVELQALGFDPEKLQLNQARSYVATELARACGIPAYYVDAETGSSMTYSNANLSRQTLVDFSLRSVMCAIEERLSMTGMPNDFVPPSQEVKFDLDDYLRGSAKERAEVYKMLFDVGAITSEEIRMEEDTIK</sequence>
<name>A0A6J5T9Q5_9CAUD</name>
<evidence type="ECO:0000313" key="4">
    <source>
        <dbReference type="EMBL" id="CAB4194924.1"/>
    </source>
</evidence>
<dbReference type="EMBL" id="LR797529">
    <property type="protein sequence ID" value="CAB4223207.1"/>
    <property type="molecule type" value="Genomic_DNA"/>
</dbReference>
<dbReference type="Gene3D" id="3.40.140.120">
    <property type="match status" value="1"/>
</dbReference>
<keyword evidence="2" id="KW-1162">Viral penetration into host cytoplasm</keyword>
<evidence type="ECO:0000256" key="3">
    <source>
        <dbReference type="ARBA" id="ARBA00023219"/>
    </source>
</evidence>
<organism evidence="5">
    <name type="scientific">uncultured Caudovirales phage</name>
    <dbReference type="NCBI Taxonomy" id="2100421"/>
    <lineage>
        <taxon>Viruses</taxon>
        <taxon>Duplodnaviria</taxon>
        <taxon>Heunggongvirae</taxon>
        <taxon>Uroviricota</taxon>
        <taxon>Caudoviricetes</taxon>
        <taxon>Peduoviridae</taxon>
        <taxon>Maltschvirus</taxon>
        <taxon>Maltschvirus maltsch</taxon>
    </lineage>
</organism>
<accession>A0A6J5T9Q5</accession>
<reference evidence="5" key="1">
    <citation type="submission" date="2020-05" db="EMBL/GenBank/DDBJ databases">
        <authorList>
            <person name="Chiriac C."/>
            <person name="Salcher M."/>
            <person name="Ghai R."/>
            <person name="Kavagutti S V."/>
        </authorList>
    </citation>
    <scope>NUCLEOTIDE SEQUENCE</scope>
</reference>
<dbReference type="Gene3D" id="3.30.1120.70">
    <property type="match status" value="1"/>
</dbReference>
<dbReference type="InterPro" id="IPR006944">
    <property type="entry name" value="Phage/GTA_portal"/>
</dbReference>
<dbReference type="EMBL" id="LR797232">
    <property type="protein sequence ID" value="CAB4194924.1"/>
    <property type="molecule type" value="Genomic_DNA"/>
</dbReference>
<evidence type="ECO:0000313" key="5">
    <source>
        <dbReference type="EMBL" id="CAB4223207.1"/>
    </source>
</evidence>
<evidence type="ECO:0000256" key="2">
    <source>
        <dbReference type="ARBA" id="ARBA00023009"/>
    </source>
</evidence>
<keyword evidence="2" id="KW-1171">Viral genome ejection through host cell envelope</keyword>
<gene>
    <name evidence="4" type="ORF">UFOVP1277_13</name>
    <name evidence="5" type="ORF">UFOVP1664_3</name>
</gene>
<protein>
    <submittedName>
        <fullName evidence="5">Portal_HK97, phage portal protein, HK97 family</fullName>
    </submittedName>
</protein>
<keyword evidence="1" id="KW-1188">Viral release from host cell</keyword>